<organism evidence="2 3">
    <name type="scientific">Arthrobacter flavus</name>
    <dbReference type="NCBI Taxonomy" id="95172"/>
    <lineage>
        <taxon>Bacteria</taxon>
        <taxon>Bacillati</taxon>
        <taxon>Actinomycetota</taxon>
        <taxon>Actinomycetes</taxon>
        <taxon>Micrococcales</taxon>
        <taxon>Micrococcaceae</taxon>
        <taxon>Arthrobacter</taxon>
    </lineage>
</organism>
<gene>
    <name evidence="2" type="ORF">ACFSFX_11930</name>
</gene>
<proteinExistence type="predicted"/>
<evidence type="ECO:0000313" key="3">
    <source>
        <dbReference type="Proteomes" id="UP001597307"/>
    </source>
</evidence>
<evidence type="ECO:0000256" key="1">
    <source>
        <dbReference type="SAM" id="Phobius"/>
    </source>
</evidence>
<dbReference type="RefSeq" id="WP_343879584.1">
    <property type="nucleotide sequence ID" value="NZ_BAAAIJ010000041.1"/>
</dbReference>
<keyword evidence="1" id="KW-0812">Transmembrane</keyword>
<dbReference type="EMBL" id="JBHUGA010000050">
    <property type="protein sequence ID" value="MFD1847302.1"/>
    <property type="molecule type" value="Genomic_DNA"/>
</dbReference>
<keyword evidence="1" id="KW-0472">Membrane</keyword>
<feature type="transmembrane region" description="Helical" evidence="1">
    <location>
        <begin position="12"/>
        <end position="33"/>
    </location>
</feature>
<name>A0ABW4Q9D0_9MICC</name>
<accession>A0ABW4Q9D0</accession>
<keyword evidence="1" id="KW-1133">Transmembrane helix</keyword>
<sequence length="72" mass="7853">MITDQWLARVYAAWSIVGKIGAAGAYVLVIAIGDLDIQFGFVTIGLLYAVILPVLIIVLPKETRERTPLPKT</sequence>
<dbReference type="Proteomes" id="UP001597307">
    <property type="component" value="Unassembled WGS sequence"/>
</dbReference>
<evidence type="ECO:0008006" key="4">
    <source>
        <dbReference type="Google" id="ProtNLM"/>
    </source>
</evidence>
<protein>
    <recommendedName>
        <fullName evidence="4">Major facilitator superfamily (MFS) profile domain-containing protein</fullName>
    </recommendedName>
</protein>
<comment type="caution">
    <text evidence="2">The sequence shown here is derived from an EMBL/GenBank/DDBJ whole genome shotgun (WGS) entry which is preliminary data.</text>
</comment>
<evidence type="ECO:0000313" key="2">
    <source>
        <dbReference type="EMBL" id="MFD1847302.1"/>
    </source>
</evidence>
<reference evidence="3" key="1">
    <citation type="journal article" date="2019" name="Int. J. Syst. Evol. Microbiol.">
        <title>The Global Catalogue of Microorganisms (GCM) 10K type strain sequencing project: providing services to taxonomists for standard genome sequencing and annotation.</title>
        <authorList>
            <consortium name="The Broad Institute Genomics Platform"/>
            <consortium name="The Broad Institute Genome Sequencing Center for Infectious Disease"/>
            <person name="Wu L."/>
            <person name="Ma J."/>
        </authorList>
    </citation>
    <scope>NUCLEOTIDE SEQUENCE [LARGE SCALE GENOMIC DNA]</scope>
    <source>
        <strain evidence="3">JCM 11496</strain>
    </source>
</reference>
<feature type="transmembrane region" description="Helical" evidence="1">
    <location>
        <begin position="39"/>
        <end position="59"/>
    </location>
</feature>
<keyword evidence="3" id="KW-1185">Reference proteome</keyword>